<name>A0A9D1RXS5_9CORY</name>
<gene>
    <name evidence="1" type="ORF">H9867_03695</name>
</gene>
<dbReference type="EMBL" id="DXFZ01000043">
    <property type="protein sequence ID" value="HIW95575.1"/>
    <property type="molecule type" value="Genomic_DNA"/>
</dbReference>
<sequence length="210" mass="23048">MHVVPSGEAYRDVDPMVDSTVAMTAEALQRSAVWQRMVDSSLPLMGRAAYLEQHWEGLRVLVQALETAGWAPELRAEMAEKVEALGGALDKAHATARWRDHHVTMPSMLQFRRRVNEMVESRDSVALDAHAIVRLAAVAACPIAGEPTAVSFPPVRSVHTEDQEEYFAEELSAAMLMVLAHGSDVCRSYPRQQRSTSCAVTAAAIRRALG</sequence>
<reference evidence="1" key="2">
    <citation type="submission" date="2021-04" db="EMBL/GenBank/DDBJ databases">
        <authorList>
            <person name="Gilroy R."/>
        </authorList>
    </citation>
    <scope>NUCLEOTIDE SEQUENCE</scope>
    <source>
        <strain evidence="1">4376</strain>
    </source>
</reference>
<reference evidence="1" key="1">
    <citation type="journal article" date="2021" name="PeerJ">
        <title>Extensive microbial diversity within the chicken gut microbiome revealed by metagenomics and culture.</title>
        <authorList>
            <person name="Gilroy R."/>
            <person name="Ravi A."/>
            <person name="Getino M."/>
            <person name="Pursley I."/>
            <person name="Horton D.L."/>
            <person name="Alikhan N.F."/>
            <person name="Baker D."/>
            <person name="Gharbi K."/>
            <person name="Hall N."/>
            <person name="Watson M."/>
            <person name="Adriaenssens E.M."/>
            <person name="Foster-Nyarko E."/>
            <person name="Jarju S."/>
            <person name="Secka A."/>
            <person name="Antonio M."/>
            <person name="Oren A."/>
            <person name="Chaudhuri R.R."/>
            <person name="La Ragione R."/>
            <person name="Hildebrand F."/>
            <person name="Pallen M.J."/>
        </authorList>
    </citation>
    <scope>NUCLEOTIDE SEQUENCE</scope>
    <source>
        <strain evidence="1">4376</strain>
    </source>
</reference>
<evidence type="ECO:0000313" key="2">
    <source>
        <dbReference type="Proteomes" id="UP000824189"/>
    </source>
</evidence>
<dbReference type="Proteomes" id="UP000824189">
    <property type="component" value="Unassembled WGS sequence"/>
</dbReference>
<accession>A0A9D1RXS5</accession>
<evidence type="ECO:0000313" key="1">
    <source>
        <dbReference type="EMBL" id="HIW95575.1"/>
    </source>
</evidence>
<comment type="caution">
    <text evidence="1">The sequence shown here is derived from an EMBL/GenBank/DDBJ whole genome shotgun (WGS) entry which is preliminary data.</text>
</comment>
<dbReference type="AlphaFoldDB" id="A0A9D1RXS5"/>
<organism evidence="1 2">
    <name type="scientific">Candidatus Corynebacterium gallistercoris</name>
    <dbReference type="NCBI Taxonomy" id="2838530"/>
    <lineage>
        <taxon>Bacteria</taxon>
        <taxon>Bacillati</taxon>
        <taxon>Actinomycetota</taxon>
        <taxon>Actinomycetes</taxon>
        <taxon>Mycobacteriales</taxon>
        <taxon>Corynebacteriaceae</taxon>
        <taxon>Corynebacterium</taxon>
    </lineage>
</organism>
<proteinExistence type="predicted"/>
<protein>
    <submittedName>
        <fullName evidence="1">Uncharacterized protein</fullName>
    </submittedName>
</protein>